<protein>
    <submittedName>
        <fullName evidence="2">Uncharacterized protein</fullName>
    </submittedName>
</protein>
<reference evidence="2 3" key="1">
    <citation type="submission" date="2020-04" db="EMBL/GenBank/DDBJ databases">
        <title>MicrobeNet Type strains.</title>
        <authorList>
            <person name="Nicholson A.C."/>
        </authorList>
    </citation>
    <scope>NUCLEOTIDE SEQUENCE [LARGE SCALE GENOMIC DNA]</scope>
    <source>
        <strain evidence="2 3">ATCC BAA-787</strain>
    </source>
</reference>
<feature type="non-terminal residue" evidence="2">
    <location>
        <position position="68"/>
    </location>
</feature>
<name>A0ABX1K1K4_9CELL</name>
<evidence type="ECO:0000256" key="1">
    <source>
        <dbReference type="SAM" id="MobiDB-lite"/>
    </source>
</evidence>
<evidence type="ECO:0000313" key="2">
    <source>
        <dbReference type="EMBL" id="NKY38868.1"/>
    </source>
</evidence>
<proteinExistence type="predicted"/>
<dbReference type="EMBL" id="JAAXOY010000069">
    <property type="protein sequence ID" value="NKY38868.1"/>
    <property type="molecule type" value="Genomic_DNA"/>
</dbReference>
<sequence>MSDQPAGGRTPDEPDDVVVPDDLSSLLDGPAGSSVPDDASSLLDDTDGPAAPDDASVLLGSEADERSA</sequence>
<evidence type="ECO:0000313" key="3">
    <source>
        <dbReference type="Proteomes" id="UP000777774"/>
    </source>
</evidence>
<organism evidence="2 3">
    <name type="scientific">Cellulomonas septica</name>
    <dbReference type="NCBI Taxonomy" id="285080"/>
    <lineage>
        <taxon>Bacteria</taxon>
        <taxon>Bacillati</taxon>
        <taxon>Actinomycetota</taxon>
        <taxon>Actinomycetes</taxon>
        <taxon>Micrococcales</taxon>
        <taxon>Cellulomonadaceae</taxon>
        <taxon>Cellulomonas</taxon>
    </lineage>
</organism>
<comment type="caution">
    <text evidence="2">The sequence shown here is derived from an EMBL/GenBank/DDBJ whole genome shotgun (WGS) entry which is preliminary data.</text>
</comment>
<gene>
    <name evidence="2" type="ORF">HGA02_04790</name>
</gene>
<dbReference type="Proteomes" id="UP000777774">
    <property type="component" value="Unassembled WGS sequence"/>
</dbReference>
<dbReference type="RefSeq" id="WP_210728179.1">
    <property type="nucleotide sequence ID" value="NZ_JAAXOY010000069.1"/>
</dbReference>
<keyword evidence="3" id="KW-1185">Reference proteome</keyword>
<feature type="region of interest" description="Disordered" evidence="1">
    <location>
        <begin position="1"/>
        <end position="68"/>
    </location>
</feature>
<accession>A0ABX1K1K4</accession>